<evidence type="ECO:0008006" key="3">
    <source>
        <dbReference type="Google" id="ProtNLM"/>
    </source>
</evidence>
<dbReference type="EMBL" id="JAESWC010000014">
    <property type="protein sequence ID" value="MBL4937294.1"/>
    <property type="molecule type" value="Genomic_DNA"/>
</dbReference>
<sequence>MSEILKKLKLTNQSPVLILNVPEEYEETIKVIEGEVHREVKGKYDFIQLFARNVAEAKESMEACIEALNEDKYFWICYPKGTSKKYKKSDLTRDTMHEVTDEYNFQGVSLVSIDNDWSAFRVRNNNFIKSSKK</sequence>
<evidence type="ECO:0000313" key="2">
    <source>
        <dbReference type="Proteomes" id="UP000632377"/>
    </source>
</evidence>
<accession>A0ABS1TG59</accession>
<reference evidence="1 2" key="1">
    <citation type="submission" date="2021-01" db="EMBL/GenBank/DDBJ databases">
        <title>Genome public.</title>
        <authorList>
            <person name="Liu C."/>
            <person name="Sun Q."/>
        </authorList>
    </citation>
    <scope>NUCLEOTIDE SEQUENCE [LARGE SCALE GENOMIC DNA]</scope>
    <source>
        <strain evidence="1 2">YIM B02515</strain>
    </source>
</reference>
<organism evidence="1 2">
    <name type="scientific">Clostridium rhizosphaerae</name>
    <dbReference type="NCBI Taxonomy" id="2803861"/>
    <lineage>
        <taxon>Bacteria</taxon>
        <taxon>Bacillati</taxon>
        <taxon>Bacillota</taxon>
        <taxon>Clostridia</taxon>
        <taxon>Eubacteriales</taxon>
        <taxon>Clostridiaceae</taxon>
        <taxon>Clostridium</taxon>
    </lineage>
</organism>
<protein>
    <recommendedName>
        <fullName evidence="3">DUF3052 domain-containing protein</fullName>
    </recommendedName>
</protein>
<evidence type="ECO:0000313" key="1">
    <source>
        <dbReference type="EMBL" id="MBL4937294.1"/>
    </source>
</evidence>
<keyword evidence="2" id="KW-1185">Reference proteome</keyword>
<comment type="caution">
    <text evidence="1">The sequence shown here is derived from an EMBL/GenBank/DDBJ whole genome shotgun (WGS) entry which is preliminary data.</text>
</comment>
<name>A0ABS1TG59_9CLOT</name>
<dbReference type="RefSeq" id="WP_202750048.1">
    <property type="nucleotide sequence ID" value="NZ_JAESWC010000014.1"/>
</dbReference>
<dbReference type="Proteomes" id="UP000632377">
    <property type="component" value="Unassembled WGS sequence"/>
</dbReference>
<gene>
    <name evidence="1" type="ORF">JK636_16315</name>
</gene>
<proteinExistence type="predicted"/>